<evidence type="ECO:0000256" key="3">
    <source>
        <dbReference type="ARBA" id="ARBA00023163"/>
    </source>
</evidence>
<keyword evidence="3" id="KW-0804">Transcription</keyword>
<sequence>MSNFLPDSPTDHQPKTEACPSCGGPIHTDGSEQYCRVCGLIIEDQPITTEIRALYDHSGPQSSTTQRAKQPTTAHREQMLTEIGRDFDATGSPLDSRKRKRLVRLRREQRRAYYQSEQERSRTIATREIDRLAGALGLTTDTRDQAIDLFDRAQSEQFVNGRSVESVAAACVYATCRLTEISRLFDEVARATSVPKQDAQTVYSSLVRELSLPIPPRHPQNLIPRLATGLDLSMKTESAATEIAAQLDNSSAFTDPAVSLAAACISLATSPSADDTEIAALASISSRTIRRVRSQIDESDQIHHPTFDE</sequence>
<dbReference type="InterPro" id="IPR036915">
    <property type="entry name" value="Cyclin-like_sf"/>
</dbReference>
<dbReference type="EMBL" id="FNBK01000030">
    <property type="protein sequence ID" value="SDG38904.1"/>
    <property type="molecule type" value="Genomic_DNA"/>
</dbReference>
<keyword evidence="2" id="KW-0805">Transcription regulation</keyword>
<evidence type="ECO:0000313" key="6">
    <source>
        <dbReference type="EMBL" id="SDG38904.1"/>
    </source>
</evidence>
<dbReference type="PANTHER" id="PTHR11618:SF13">
    <property type="entry name" value="TRANSCRIPTION INITIATION FACTOR IIB"/>
    <property type="match status" value="1"/>
</dbReference>
<dbReference type="Pfam" id="PF00382">
    <property type="entry name" value="TFIIB"/>
    <property type="match status" value="1"/>
</dbReference>
<dbReference type="PANTHER" id="PTHR11618">
    <property type="entry name" value="TRANSCRIPTION INITIATION FACTOR IIB-RELATED"/>
    <property type="match status" value="1"/>
</dbReference>
<dbReference type="PRINTS" id="PR00685">
    <property type="entry name" value="TIFACTORIIB"/>
</dbReference>
<dbReference type="GO" id="GO:0097550">
    <property type="term" value="C:transcription preinitiation complex"/>
    <property type="evidence" value="ECO:0007669"/>
    <property type="project" value="TreeGrafter"/>
</dbReference>
<protein>
    <submittedName>
        <fullName evidence="6">Transcription initiation factor TFIIB</fullName>
    </submittedName>
</protein>
<feature type="domain" description="Cyclin-like" evidence="5">
    <location>
        <begin position="127"/>
        <end position="208"/>
    </location>
</feature>
<evidence type="ECO:0000256" key="2">
    <source>
        <dbReference type="ARBA" id="ARBA00023015"/>
    </source>
</evidence>
<accession>A0A1G7TV55</accession>
<evidence type="ECO:0000256" key="1">
    <source>
        <dbReference type="ARBA" id="ARBA00022737"/>
    </source>
</evidence>
<reference evidence="7" key="1">
    <citation type="submission" date="2016-10" db="EMBL/GenBank/DDBJ databases">
        <authorList>
            <person name="Varghese N."/>
            <person name="Submissions S."/>
        </authorList>
    </citation>
    <scope>NUCLEOTIDE SEQUENCE [LARGE SCALE GENOMIC DNA]</scope>
    <source>
        <strain evidence="7">IBRC-M 10760</strain>
    </source>
</reference>
<dbReference type="STRING" id="660518.SAMN05216218_13012"/>
<evidence type="ECO:0000259" key="5">
    <source>
        <dbReference type="SMART" id="SM00385"/>
    </source>
</evidence>
<name>A0A1G7TV55_9EURY</name>
<dbReference type="GO" id="GO:0017025">
    <property type="term" value="F:TBP-class protein binding"/>
    <property type="evidence" value="ECO:0007669"/>
    <property type="project" value="InterPro"/>
</dbReference>
<evidence type="ECO:0000256" key="4">
    <source>
        <dbReference type="SAM" id="MobiDB-lite"/>
    </source>
</evidence>
<keyword evidence="6" id="KW-0648">Protein biosynthesis</keyword>
<dbReference type="SMART" id="SM00385">
    <property type="entry name" value="CYCLIN"/>
    <property type="match status" value="1"/>
</dbReference>
<dbReference type="InterPro" id="IPR013150">
    <property type="entry name" value="TFIIB_cyclin"/>
</dbReference>
<evidence type="ECO:0000313" key="7">
    <source>
        <dbReference type="Proteomes" id="UP000199076"/>
    </source>
</evidence>
<dbReference type="SUPFAM" id="SSF47954">
    <property type="entry name" value="Cyclin-like"/>
    <property type="match status" value="2"/>
</dbReference>
<dbReference type="AlphaFoldDB" id="A0A1G7TV55"/>
<gene>
    <name evidence="6" type="ORF">SAMN05216218_13012</name>
</gene>
<dbReference type="InterPro" id="IPR013763">
    <property type="entry name" value="Cyclin-like_dom"/>
</dbReference>
<feature type="compositionally biased region" description="Polar residues" evidence="4">
    <location>
        <begin position="59"/>
        <end position="73"/>
    </location>
</feature>
<keyword evidence="6" id="KW-0396">Initiation factor</keyword>
<dbReference type="Gene3D" id="1.10.472.10">
    <property type="entry name" value="Cyclin-like"/>
    <property type="match status" value="1"/>
</dbReference>
<dbReference type="GO" id="GO:0003743">
    <property type="term" value="F:translation initiation factor activity"/>
    <property type="evidence" value="ECO:0007669"/>
    <property type="project" value="UniProtKB-KW"/>
</dbReference>
<feature type="region of interest" description="Disordered" evidence="4">
    <location>
        <begin position="56"/>
        <end position="75"/>
    </location>
</feature>
<keyword evidence="7" id="KW-1185">Reference proteome</keyword>
<dbReference type="GO" id="GO:0070897">
    <property type="term" value="P:transcription preinitiation complex assembly"/>
    <property type="evidence" value="ECO:0007669"/>
    <property type="project" value="InterPro"/>
</dbReference>
<organism evidence="6 7">
    <name type="scientific">Halorientalis regularis</name>
    <dbReference type="NCBI Taxonomy" id="660518"/>
    <lineage>
        <taxon>Archaea</taxon>
        <taxon>Methanobacteriati</taxon>
        <taxon>Methanobacteriota</taxon>
        <taxon>Stenosarchaea group</taxon>
        <taxon>Halobacteria</taxon>
        <taxon>Halobacteriales</taxon>
        <taxon>Haloarculaceae</taxon>
        <taxon>Halorientalis</taxon>
    </lineage>
</organism>
<dbReference type="InterPro" id="IPR000812">
    <property type="entry name" value="TFIIB"/>
</dbReference>
<dbReference type="Gene3D" id="1.10.472.170">
    <property type="match status" value="1"/>
</dbReference>
<dbReference type="Proteomes" id="UP000199076">
    <property type="component" value="Unassembled WGS sequence"/>
</dbReference>
<proteinExistence type="predicted"/>
<keyword evidence="1" id="KW-0677">Repeat</keyword>